<evidence type="ECO:0000256" key="5">
    <source>
        <dbReference type="ARBA" id="ARBA00013950"/>
    </source>
</evidence>
<dbReference type="RefSeq" id="WP_011612130.1">
    <property type="nucleotide sequence ID" value="NC_008312.1"/>
</dbReference>
<protein>
    <recommendedName>
        <fullName evidence="5 9">Riboflavin synthase</fullName>
        <ecNumber evidence="4 9">2.5.1.9</ecNumber>
    </recommendedName>
</protein>
<feature type="repeat" description="Lumazine-binding" evidence="10">
    <location>
        <begin position="98"/>
        <end position="204"/>
    </location>
</feature>
<keyword evidence="8" id="KW-0677">Repeat</keyword>
<dbReference type="SUPFAM" id="SSF63380">
    <property type="entry name" value="Riboflavin synthase domain-like"/>
    <property type="match status" value="2"/>
</dbReference>
<evidence type="ECO:0000256" key="1">
    <source>
        <dbReference type="ARBA" id="ARBA00000968"/>
    </source>
</evidence>
<evidence type="ECO:0000256" key="10">
    <source>
        <dbReference type="PROSITE-ProRule" id="PRU00524"/>
    </source>
</evidence>
<evidence type="ECO:0000259" key="11">
    <source>
        <dbReference type="PROSITE" id="PS51177"/>
    </source>
</evidence>
<comment type="pathway">
    <text evidence="3">Cofactor biosynthesis; riboflavin biosynthesis; riboflavin from 2-hydroxy-3-oxobutyl phosphate and 5-amino-6-(D-ribitylamino)uracil: step 2/2.</text>
</comment>
<dbReference type="AlphaFoldDB" id="Q111Q6"/>
<evidence type="ECO:0000256" key="3">
    <source>
        <dbReference type="ARBA" id="ARBA00004887"/>
    </source>
</evidence>
<dbReference type="Pfam" id="PF00677">
    <property type="entry name" value="Lum_binding"/>
    <property type="match status" value="2"/>
</dbReference>
<dbReference type="Gene3D" id="2.40.30.20">
    <property type="match status" value="2"/>
</dbReference>
<comment type="catalytic activity">
    <reaction evidence="1">
        <text>2 6,7-dimethyl-8-(1-D-ribityl)lumazine + H(+) = 5-amino-6-(D-ribitylamino)uracil + riboflavin</text>
        <dbReference type="Rhea" id="RHEA:20772"/>
        <dbReference type="ChEBI" id="CHEBI:15378"/>
        <dbReference type="ChEBI" id="CHEBI:15934"/>
        <dbReference type="ChEBI" id="CHEBI:57986"/>
        <dbReference type="ChEBI" id="CHEBI:58201"/>
        <dbReference type="EC" id="2.5.1.9"/>
    </reaction>
</comment>
<dbReference type="OrthoDB" id="9788537at2"/>
<feature type="domain" description="Lumazine-binding" evidence="11">
    <location>
        <begin position="1"/>
        <end position="97"/>
    </location>
</feature>
<dbReference type="GO" id="GO:0009231">
    <property type="term" value="P:riboflavin biosynthetic process"/>
    <property type="evidence" value="ECO:0007669"/>
    <property type="project" value="UniProtKB-KW"/>
</dbReference>
<feature type="repeat" description="Lumazine-binding" evidence="10">
    <location>
        <begin position="1"/>
        <end position="97"/>
    </location>
</feature>
<dbReference type="InterPro" id="IPR026017">
    <property type="entry name" value="Lumazine-bd_dom"/>
</dbReference>
<name>Q111Q6_TRIEI</name>
<organism evidence="12">
    <name type="scientific">Trichodesmium erythraeum (strain IMS101)</name>
    <dbReference type="NCBI Taxonomy" id="203124"/>
    <lineage>
        <taxon>Bacteria</taxon>
        <taxon>Bacillati</taxon>
        <taxon>Cyanobacteriota</taxon>
        <taxon>Cyanophyceae</taxon>
        <taxon>Oscillatoriophycideae</taxon>
        <taxon>Oscillatoriales</taxon>
        <taxon>Microcoleaceae</taxon>
        <taxon>Trichodesmium</taxon>
    </lineage>
</organism>
<sequence>MFTGLVQTLGKIKLLEESQILVSLASSSNSKIILEDLAIGDSVAVDGVCLTVINILTQGFLAIVSPETLQRSTLGQLSDRYVNLETSLRAGSKLGGHFVTGHIDGVGCLETSVKTINAWDMKFTAPHKTYESWECQIAPYIVPKGSIAVNGISLTVADCDRDGNWFQVAVIPHSFNETNLSHLKPGSLVNIEADILGKYVAKFLRHGSNNYSVLPPALTVTSPVNNLKDITPDFLAENGFI</sequence>
<dbReference type="InterPro" id="IPR023366">
    <property type="entry name" value="ATP_synth_asu-like_sf"/>
</dbReference>
<keyword evidence="6" id="KW-0686">Riboflavin biosynthesis</keyword>
<reference evidence="12" key="1">
    <citation type="submission" date="2006-06" db="EMBL/GenBank/DDBJ databases">
        <title>Complete sequence of Trichodesmium erythraeum IMS101.</title>
        <authorList>
            <consortium name="US DOE Joint Genome Institute"/>
            <person name="Copeland A."/>
            <person name="Lucas S."/>
            <person name="Lapidus A."/>
            <person name="Barry K."/>
            <person name="Detter J.C."/>
            <person name="Glavina del Rio T."/>
            <person name="Hammon N."/>
            <person name="Israni S."/>
            <person name="Dalin E."/>
            <person name="Tice H."/>
            <person name="Pitluck S."/>
            <person name="Kiss H."/>
            <person name="Munk A.C."/>
            <person name="Brettin T."/>
            <person name="Bruce D."/>
            <person name="Han C."/>
            <person name="Tapia R."/>
            <person name="Gilna P."/>
            <person name="Schmutz J."/>
            <person name="Larimer F."/>
            <person name="Land M."/>
            <person name="Hauser L."/>
            <person name="Kyrpides N."/>
            <person name="Kim E."/>
            <person name="Richardson P."/>
        </authorList>
    </citation>
    <scope>NUCLEOTIDE SEQUENCE [LARGE SCALE GENOMIC DNA]</scope>
    <source>
        <strain evidence="12">IMS101</strain>
    </source>
</reference>
<evidence type="ECO:0000256" key="8">
    <source>
        <dbReference type="ARBA" id="ARBA00022737"/>
    </source>
</evidence>
<dbReference type="STRING" id="203124.Tery_2569"/>
<dbReference type="eggNOG" id="COG0307">
    <property type="taxonomic scope" value="Bacteria"/>
</dbReference>
<dbReference type="InterPro" id="IPR017938">
    <property type="entry name" value="Riboflavin_synthase-like_b-brl"/>
</dbReference>
<evidence type="ECO:0000256" key="4">
    <source>
        <dbReference type="ARBA" id="ARBA00012827"/>
    </source>
</evidence>
<dbReference type="EC" id="2.5.1.9" evidence="4 9"/>
<keyword evidence="7" id="KW-0808">Transferase</keyword>
<evidence type="ECO:0000256" key="2">
    <source>
        <dbReference type="ARBA" id="ARBA00002803"/>
    </source>
</evidence>
<evidence type="ECO:0000256" key="9">
    <source>
        <dbReference type="NCBIfam" id="TIGR00187"/>
    </source>
</evidence>
<dbReference type="NCBIfam" id="TIGR00187">
    <property type="entry name" value="ribE"/>
    <property type="match status" value="1"/>
</dbReference>
<dbReference type="PANTHER" id="PTHR21098:SF12">
    <property type="entry name" value="RIBOFLAVIN SYNTHASE"/>
    <property type="match status" value="1"/>
</dbReference>
<dbReference type="EMBL" id="CP000393">
    <property type="protein sequence ID" value="ABG51768.1"/>
    <property type="molecule type" value="Genomic_DNA"/>
</dbReference>
<proteinExistence type="predicted"/>
<dbReference type="PIRSF" id="PIRSF000498">
    <property type="entry name" value="Riboflavin_syn_A"/>
    <property type="match status" value="1"/>
</dbReference>
<feature type="domain" description="Lumazine-binding" evidence="11">
    <location>
        <begin position="98"/>
        <end position="204"/>
    </location>
</feature>
<evidence type="ECO:0000256" key="6">
    <source>
        <dbReference type="ARBA" id="ARBA00022619"/>
    </source>
</evidence>
<dbReference type="InterPro" id="IPR001783">
    <property type="entry name" value="Lumazine-bd"/>
</dbReference>
<accession>Q111Q6</accession>
<evidence type="ECO:0000313" key="12">
    <source>
        <dbReference type="EMBL" id="ABG51768.1"/>
    </source>
</evidence>
<dbReference type="FunFam" id="2.40.30.20:FF:000004">
    <property type="entry name" value="Riboflavin synthase, alpha subunit"/>
    <property type="match status" value="1"/>
</dbReference>
<dbReference type="KEGG" id="ter:Tery_2569"/>
<dbReference type="CDD" id="cd00402">
    <property type="entry name" value="Riboflavin_synthase_like"/>
    <property type="match status" value="1"/>
</dbReference>
<dbReference type="PANTHER" id="PTHR21098">
    <property type="entry name" value="RIBOFLAVIN SYNTHASE ALPHA CHAIN"/>
    <property type="match status" value="1"/>
</dbReference>
<gene>
    <name evidence="12" type="ordered locus">Tery_2569</name>
</gene>
<dbReference type="GO" id="GO:0004746">
    <property type="term" value="F:riboflavin synthase activity"/>
    <property type="evidence" value="ECO:0007669"/>
    <property type="project" value="UniProtKB-UniRule"/>
</dbReference>
<dbReference type="NCBIfam" id="NF006767">
    <property type="entry name" value="PRK09289.1"/>
    <property type="match status" value="1"/>
</dbReference>
<comment type="function">
    <text evidence="2">Catalyzes the dismutation of two molecules of 6,7-dimethyl-8-ribityllumazine, resulting in the formation of riboflavin and 5-amino-6-(D-ribitylamino)uracil.</text>
</comment>
<dbReference type="PROSITE" id="PS51177">
    <property type="entry name" value="LUMAZINE_BIND"/>
    <property type="match status" value="2"/>
</dbReference>
<evidence type="ECO:0000256" key="7">
    <source>
        <dbReference type="ARBA" id="ARBA00022679"/>
    </source>
</evidence>
<dbReference type="HOGENOM" id="CLU_034388_2_0_3"/>